<comment type="caution">
    <text evidence="1">The sequence shown here is derived from an EMBL/GenBank/DDBJ whole genome shotgun (WGS) entry which is preliminary data.</text>
</comment>
<dbReference type="Pfam" id="PF05069">
    <property type="entry name" value="Phage_tail_S"/>
    <property type="match status" value="1"/>
</dbReference>
<evidence type="ECO:0000313" key="2">
    <source>
        <dbReference type="Proteomes" id="UP000239406"/>
    </source>
</evidence>
<organism evidence="1 2">
    <name type="scientific">Caldimonas thermodepolymerans</name>
    <dbReference type="NCBI Taxonomy" id="215580"/>
    <lineage>
        <taxon>Bacteria</taxon>
        <taxon>Pseudomonadati</taxon>
        <taxon>Pseudomonadota</taxon>
        <taxon>Betaproteobacteria</taxon>
        <taxon>Burkholderiales</taxon>
        <taxon>Sphaerotilaceae</taxon>
        <taxon>Caldimonas</taxon>
    </lineage>
</organism>
<reference evidence="1 2" key="1">
    <citation type="submission" date="2018-02" db="EMBL/GenBank/DDBJ databases">
        <title>Reclassifiation of [Polyangium] brachysporum DSM 7029 as Guopingzhaonella breviflexa gen. nov., sp. nov., a member of the family Comamonadaceae.</title>
        <authorList>
            <person name="Tang B."/>
        </authorList>
    </citation>
    <scope>NUCLEOTIDE SEQUENCE [LARGE SCALE GENOMIC DNA]</scope>
    <source>
        <strain evidence="1 2">DSM 15344</strain>
    </source>
</reference>
<dbReference type="EMBL" id="PSNY01000011">
    <property type="protein sequence ID" value="PPE69502.1"/>
    <property type="molecule type" value="Genomic_DNA"/>
</dbReference>
<dbReference type="AlphaFoldDB" id="A0A2S5T3F5"/>
<proteinExistence type="predicted"/>
<dbReference type="InterPro" id="IPR006522">
    <property type="entry name" value="Phage_virion_morphogenesis"/>
</dbReference>
<protein>
    <recommendedName>
        <fullName evidence="3">Phage virion morphogenesis protein</fullName>
    </recommendedName>
</protein>
<dbReference type="Proteomes" id="UP000239406">
    <property type="component" value="Unassembled WGS sequence"/>
</dbReference>
<gene>
    <name evidence="1" type="ORF">C1702_11205</name>
</gene>
<name>A0A2S5T3F5_9BURK</name>
<dbReference type="RefSeq" id="WP_104357796.1">
    <property type="nucleotide sequence ID" value="NZ_CP064338.1"/>
</dbReference>
<sequence>MANGLKVKANLAPVNRRLEKLRAALTDLRPALENAAKELTRRVWYRFAFKRDPDGGRWAPWAPSTAAANRKHPRRRLMLDTRQLRDKTRFIPGRRDLRAVIGTDYGKYHEQPDGKHGRLPRRAFLFSRLGTRRGLAKSDENYVLNALRYQLRKAAKD</sequence>
<accession>A0A2S5T3F5</accession>
<evidence type="ECO:0008006" key="3">
    <source>
        <dbReference type="Google" id="ProtNLM"/>
    </source>
</evidence>
<keyword evidence="2" id="KW-1185">Reference proteome</keyword>
<evidence type="ECO:0000313" key="1">
    <source>
        <dbReference type="EMBL" id="PPE69502.1"/>
    </source>
</evidence>